<dbReference type="GO" id="GO:0016787">
    <property type="term" value="F:hydrolase activity"/>
    <property type="evidence" value="ECO:0007669"/>
    <property type="project" value="UniProtKB-KW"/>
</dbReference>
<dbReference type="GO" id="GO:0003723">
    <property type="term" value="F:RNA binding"/>
    <property type="evidence" value="ECO:0007669"/>
    <property type="project" value="TreeGrafter"/>
</dbReference>
<dbReference type="Proteomes" id="UP000054047">
    <property type="component" value="Unassembled WGS sequence"/>
</dbReference>
<comment type="catalytic activity">
    <reaction evidence="6">
        <text>ATP + H2O = ADP + phosphate + H(+)</text>
        <dbReference type="Rhea" id="RHEA:13065"/>
        <dbReference type="ChEBI" id="CHEBI:15377"/>
        <dbReference type="ChEBI" id="CHEBI:15378"/>
        <dbReference type="ChEBI" id="CHEBI:30616"/>
        <dbReference type="ChEBI" id="CHEBI:43474"/>
        <dbReference type="ChEBI" id="CHEBI:456216"/>
        <dbReference type="EC" id="3.6.4.13"/>
    </reaction>
</comment>
<dbReference type="InterPro" id="IPR027417">
    <property type="entry name" value="P-loop_NTPase"/>
</dbReference>
<dbReference type="GO" id="GO:0006397">
    <property type="term" value="P:mRNA processing"/>
    <property type="evidence" value="ECO:0007669"/>
    <property type="project" value="UniProtKB-KW"/>
</dbReference>
<dbReference type="GO" id="GO:0005681">
    <property type="term" value="C:spliceosomal complex"/>
    <property type="evidence" value="ECO:0007669"/>
    <property type="project" value="TreeGrafter"/>
</dbReference>
<dbReference type="GO" id="GO:0003724">
    <property type="term" value="F:RNA helicase activity"/>
    <property type="evidence" value="ECO:0007669"/>
    <property type="project" value="UniProtKB-EC"/>
</dbReference>
<keyword evidence="8" id="KW-1185">Reference proteome</keyword>
<keyword evidence="4" id="KW-0347">Helicase</keyword>
<keyword evidence="3" id="KW-0378">Hydrolase</keyword>
<evidence type="ECO:0000256" key="6">
    <source>
        <dbReference type="ARBA" id="ARBA00047984"/>
    </source>
</evidence>
<gene>
    <name evidence="7" type="ORF">ANCDUO_26506</name>
</gene>
<dbReference type="PANTHER" id="PTHR18934:SF109">
    <property type="entry name" value="ATP-DEPENDENT RNA HELICASE DHX15 HOMOLOG"/>
    <property type="match status" value="1"/>
</dbReference>
<evidence type="ECO:0000256" key="2">
    <source>
        <dbReference type="ARBA" id="ARBA00022664"/>
    </source>
</evidence>
<protein>
    <recommendedName>
        <fullName evidence="1">RNA helicase</fullName>
        <ecNumber evidence="1">3.6.4.13</ecNumber>
    </recommendedName>
</protein>
<dbReference type="EMBL" id="KN785428">
    <property type="protein sequence ID" value="KIH43487.1"/>
    <property type="molecule type" value="Genomic_DNA"/>
</dbReference>
<dbReference type="EC" id="3.6.4.13" evidence="1"/>
<organism evidence="7 8">
    <name type="scientific">Ancylostoma duodenale</name>
    <dbReference type="NCBI Taxonomy" id="51022"/>
    <lineage>
        <taxon>Eukaryota</taxon>
        <taxon>Metazoa</taxon>
        <taxon>Ecdysozoa</taxon>
        <taxon>Nematoda</taxon>
        <taxon>Chromadorea</taxon>
        <taxon>Rhabditida</taxon>
        <taxon>Rhabditina</taxon>
        <taxon>Rhabditomorpha</taxon>
        <taxon>Strongyloidea</taxon>
        <taxon>Ancylostomatidae</taxon>
        <taxon>Ancylostomatinae</taxon>
        <taxon>Ancylostoma</taxon>
    </lineage>
</organism>
<name>A0A0C2C1N4_9BILA</name>
<evidence type="ECO:0000256" key="5">
    <source>
        <dbReference type="ARBA" id="ARBA00023187"/>
    </source>
</evidence>
<evidence type="ECO:0000256" key="3">
    <source>
        <dbReference type="ARBA" id="ARBA00022801"/>
    </source>
</evidence>
<dbReference type="Gene3D" id="3.40.50.300">
    <property type="entry name" value="P-loop containing nucleotide triphosphate hydrolases"/>
    <property type="match status" value="2"/>
</dbReference>
<sequence>MKCPLLDRYGVIILDEAYERTLATDILMGLIKEIIRKRADIKVVIMSATLDFAQDREKDYMTAAVRTVIKIHLSEKTEGDILLFLSDQEVKYTCGLLLPSSLPTTSLGFRKSKKPVAG</sequence>
<proteinExistence type="predicted"/>
<dbReference type="GO" id="GO:0008380">
    <property type="term" value="P:RNA splicing"/>
    <property type="evidence" value="ECO:0007669"/>
    <property type="project" value="UniProtKB-KW"/>
</dbReference>
<evidence type="ECO:0000313" key="7">
    <source>
        <dbReference type="EMBL" id="KIH43487.1"/>
    </source>
</evidence>
<dbReference type="PANTHER" id="PTHR18934">
    <property type="entry name" value="ATP-DEPENDENT RNA HELICASE"/>
    <property type="match status" value="1"/>
</dbReference>
<dbReference type="SUPFAM" id="SSF52540">
    <property type="entry name" value="P-loop containing nucleoside triphosphate hydrolases"/>
    <property type="match status" value="1"/>
</dbReference>
<keyword evidence="4" id="KW-0547">Nucleotide-binding</keyword>
<accession>A0A0C2C1N4</accession>
<reference evidence="7 8" key="1">
    <citation type="submission" date="2013-12" db="EMBL/GenBank/DDBJ databases">
        <title>Draft genome of the parsitic nematode Ancylostoma duodenale.</title>
        <authorList>
            <person name="Mitreva M."/>
        </authorList>
    </citation>
    <scope>NUCLEOTIDE SEQUENCE [LARGE SCALE GENOMIC DNA]</scope>
    <source>
        <strain evidence="7 8">Zhejiang</strain>
    </source>
</reference>
<evidence type="ECO:0000313" key="8">
    <source>
        <dbReference type="Proteomes" id="UP000054047"/>
    </source>
</evidence>
<keyword evidence="5" id="KW-0508">mRNA splicing</keyword>
<keyword evidence="4" id="KW-0067">ATP-binding</keyword>
<evidence type="ECO:0000256" key="1">
    <source>
        <dbReference type="ARBA" id="ARBA00012552"/>
    </source>
</evidence>
<dbReference type="AlphaFoldDB" id="A0A0C2C1N4"/>
<dbReference type="OrthoDB" id="10253254at2759"/>
<evidence type="ECO:0000256" key="4">
    <source>
        <dbReference type="ARBA" id="ARBA00022806"/>
    </source>
</evidence>
<keyword evidence="2" id="KW-0507">mRNA processing</keyword>